<dbReference type="PROSITE" id="PS00028">
    <property type="entry name" value="ZINC_FINGER_C2H2_1"/>
    <property type="match status" value="1"/>
</dbReference>
<keyword evidence="12" id="KW-0670">Pyruvate</keyword>
<feature type="binding site" evidence="12">
    <location>
        <position position="350"/>
    </location>
    <ligand>
        <name>UDP-N-acetyl-alpha-D-glucosamine</name>
        <dbReference type="ChEBI" id="CHEBI:57705"/>
    </ligand>
</feature>
<keyword evidence="15" id="KW-1185">Reference proteome</keyword>
<comment type="catalytic activity">
    <reaction evidence="11 12">
        <text>phosphoenolpyruvate + UDP-N-acetyl-alpha-D-glucosamine = UDP-N-acetyl-3-O-(1-carboxyvinyl)-alpha-D-glucosamine + phosphate</text>
        <dbReference type="Rhea" id="RHEA:18681"/>
        <dbReference type="ChEBI" id="CHEBI:43474"/>
        <dbReference type="ChEBI" id="CHEBI:57705"/>
        <dbReference type="ChEBI" id="CHEBI:58702"/>
        <dbReference type="ChEBI" id="CHEBI:68483"/>
        <dbReference type="EC" id="2.5.1.7"/>
    </reaction>
</comment>
<evidence type="ECO:0000256" key="7">
    <source>
        <dbReference type="ARBA" id="ARBA00022984"/>
    </source>
</evidence>
<dbReference type="InterPro" id="IPR001986">
    <property type="entry name" value="Enolpyruvate_Tfrase_dom"/>
</dbReference>
<feature type="domain" description="C2H2-type" evidence="13">
    <location>
        <begin position="263"/>
        <end position="287"/>
    </location>
</feature>
<dbReference type="HAMAP" id="MF_00111">
    <property type="entry name" value="MurA"/>
    <property type="match status" value="1"/>
</dbReference>
<evidence type="ECO:0000256" key="1">
    <source>
        <dbReference type="ARBA" id="ARBA00004496"/>
    </source>
</evidence>
<name>A0ABY1SAG4_CALBS</name>
<comment type="caution">
    <text evidence="12">Lacks conserved residue(s) required for the propagation of feature annotation.</text>
</comment>
<dbReference type="InterPro" id="IPR013087">
    <property type="entry name" value="Znf_C2H2_type"/>
</dbReference>
<evidence type="ECO:0000259" key="13">
    <source>
        <dbReference type="PROSITE" id="PS00028"/>
    </source>
</evidence>
<dbReference type="SUPFAM" id="SSF55205">
    <property type="entry name" value="EPT/RTPC-like"/>
    <property type="match status" value="1"/>
</dbReference>
<evidence type="ECO:0000256" key="8">
    <source>
        <dbReference type="ARBA" id="ARBA00023306"/>
    </source>
</evidence>
<feature type="binding site" evidence="12">
    <location>
        <begin position="42"/>
        <end position="43"/>
    </location>
    <ligand>
        <name>phosphoenolpyruvate</name>
        <dbReference type="ChEBI" id="CHEBI:58702"/>
    </ligand>
</feature>
<comment type="caution">
    <text evidence="14">The sequence shown here is derived from an EMBL/GenBank/DDBJ whole genome shotgun (WGS) entry which is preliminary data.</text>
</comment>
<keyword evidence="4 12" id="KW-0132">Cell division</keyword>
<keyword evidence="6 12" id="KW-0133">Cell shape</keyword>
<feature type="modified residue" description="2-(S-cysteinyl)pyruvic acid O-phosphothioketal" evidence="12">
    <location>
        <position position="137"/>
    </location>
</feature>
<evidence type="ECO:0000256" key="4">
    <source>
        <dbReference type="ARBA" id="ARBA00022618"/>
    </source>
</evidence>
<evidence type="ECO:0000256" key="3">
    <source>
        <dbReference type="ARBA" id="ARBA00022490"/>
    </source>
</evidence>
<dbReference type="Proteomes" id="UP000196803">
    <property type="component" value="Unassembled WGS sequence"/>
</dbReference>
<keyword evidence="9 12" id="KW-0961">Cell wall biogenesis/degradation</keyword>
<evidence type="ECO:0000313" key="14">
    <source>
        <dbReference type="EMBL" id="SMR94893.1"/>
    </source>
</evidence>
<dbReference type="InterPro" id="IPR013792">
    <property type="entry name" value="RNA3'P_cycl/enolpyr_Trfase_a/b"/>
</dbReference>
<dbReference type="EMBL" id="FXXC01000001">
    <property type="protein sequence ID" value="SMR94893.1"/>
    <property type="molecule type" value="Genomic_DNA"/>
</dbReference>
<dbReference type="EC" id="2.5.1.7" evidence="12"/>
<comment type="similarity">
    <text evidence="10 12">Belongs to the EPSP synthase family. MurA subfamily.</text>
</comment>
<dbReference type="NCBIfam" id="NF006873">
    <property type="entry name" value="PRK09369.1"/>
    <property type="match status" value="1"/>
</dbReference>
<dbReference type="PANTHER" id="PTHR43783:SF1">
    <property type="entry name" value="UDP-N-ACETYLGLUCOSAMINE 1-CARBOXYVINYLTRANSFERASE"/>
    <property type="match status" value="1"/>
</dbReference>
<evidence type="ECO:0000256" key="10">
    <source>
        <dbReference type="ARBA" id="ARBA00038367"/>
    </source>
</evidence>
<dbReference type="Pfam" id="PF00275">
    <property type="entry name" value="EPSP_synthase"/>
    <property type="match status" value="1"/>
</dbReference>
<gene>
    <name evidence="12" type="primary">murA</name>
    <name evidence="14" type="ORF">SAMN05216240_2325</name>
</gene>
<evidence type="ECO:0000256" key="2">
    <source>
        <dbReference type="ARBA" id="ARBA00004752"/>
    </source>
</evidence>
<proteinExistence type="inferred from homology"/>
<evidence type="ECO:0000256" key="9">
    <source>
        <dbReference type="ARBA" id="ARBA00023316"/>
    </source>
</evidence>
<evidence type="ECO:0000256" key="6">
    <source>
        <dbReference type="ARBA" id="ARBA00022960"/>
    </source>
</evidence>
<reference evidence="14 15" key="1">
    <citation type="submission" date="2017-05" db="EMBL/GenBank/DDBJ databases">
        <authorList>
            <person name="Varghese N."/>
            <person name="Submissions S."/>
        </authorList>
    </citation>
    <scope>NUCLEOTIDE SEQUENCE [LARGE SCALE GENOMIC DNA]</scope>
    <source>
        <strain evidence="14 15">MACB1020</strain>
    </source>
</reference>
<dbReference type="Gene3D" id="3.65.10.10">
    <property type="entry name" value="Enolpyruvate transferase domain"/>
    <property type="match status" value="2"/>
</dbReference>
<dbReference type="CDD" id="cd01555">
    <property type="entry name" value="UdpNAET"/>
    <property type="match status" value="1"/>
</dbReference>
<evidence type="ECO:0000256" key="5">
    <source>
        <dbReference type="ARBA" id="ARBA00022679"/>
    </source>
</evidence>
<sequence>MQFENKIICDGLLNKSLEVKMQKLIIYGPTSLMGEIEVEGAKNAALPILTASILAQNKVIITNVPDIVDVKHTIEILKYLGCNVLFENNTVVVDSSSIERFTIPPEYAKLMRSSVLFMGALLSKFRRVELSNHPGGCEIGQRPIDLHISAFRQLGIEVFESNNRIMCRCDRIKGSEIFLPIPSVGATENIILASIFCDGEVVIKNAAKEPEIVDLCHFLNKLGAKIKGAGTHIIKIEGVKRLNSEEVIHKVIPDRIVAGTYLCAVAACGEEVVLKSVFPRHLDSILHILKGSGCKIKESKNEIWIKKEGRLKGGLRITTHYYPGFPTDLQAPVCSAFAVASGVTIIKETIFENRFKHVPELVKMGADIHVEKDIAVINGVEKLRGCKVFARDLRGGAALFIAGLSAQGVTEVMDADYIDRGYEKIEEKYSLLGAKILREKGE</sequence>
<dbReference type="NCBIfam" id="TIGR01072">
    <property type="entry name" value="murA"/>
    <property type="match status" value="1"/>
</dbReference>
<evidence type="ECO:0000313" key="15">
    <source>
        <dbReference type="Proteomes" id="UP000196803"/>
    </source>
</evidence>
<feature type="binding site" evidence="12">
    <location>
        <position position="112"/>
    </location>
    <ligand>
        <name>UDP-N-acetyl-alpha-D-glucosamine</name>
        <dbReference type="ChEBI" id="CHEBI:57705"/>
    </ligand>
</feature>
<protein>
    <recommendedName>
        <fullName evidence="12">UDP-N-acetylglucosamine 1-carboxyvinyltransferase</fullName>
        <ecNumber evidence="12">2.5.1.7</ecNumber>
    </recommendedName>
    <alternativeName>
        <fullName evidence="12">Enoylpyruvate transferase</fullName>
    </alternativeName>
    <alternativeName>
        <fullName evidence="12">UDP-N-acetylglucosamine enolpyruvyl transferase</fullName>
        <shortName evidence="12">EPT</shortName>
    </alternativeName>
</protein>
<evidence type="ECO:0000256" key="11">
    <source>
        <dbReference type="ARBA" id="ARBA00047527"/>
    </source>
</evidence>
<comment type="pathway">
    <text evidence="2 12">Cell wall biogenesis; peptidoglycan biosynthesis.</text>
</comment>
<keyword evidence="3 12" id="KW-0963">Cytoplasm</keyword>
<dbReference type="InterPro" id="IPR005750">
    <property type="entry name" value="UDP_GlcNAc_COvinyl_MurA"/>
</dbReference>
<feature type="active site" description="Proton donor" evidence="12">
    <location>
        <position position="137"/>
    </location>
</feature>
<dbReference type="InterPro" id="IPR050068">
    <property type="entry name" value="MurA_subfamily"/>
</dbReference>
<organism evidence="14 15">
    <name type="scientific">Caldicellulosiruptor bescii</name>
    <name type="common">Anaerocellum thermophilum</name>
    <dbReference type="NCBI Taxonomy" id="31899"/>
    <lineage>
        <taxon>Bacteria</taxon>
        <taxon>Bacillati</taxon>
        <taxon>Bacillota</taxon>
        <taxon>Bacillota incertae sedis</taxon>
        <taxon>Caldicellulosiruptorales</taxon>
        <taxon>Caldicellulosiruptoraceae</taxon>
        <taxon>Caldicellulosiruptor</taxon>
    </lineage>
</organism>
<keyword evidence="7 12" id="KW-0573">Peptidoglycan synthesis</keyword>
<accession>A0ABY1SAG4</accession>
<keyword evidence="8 12" id="KW-0131">Cell cycle</keyword>
<comment type="subcellular location">
    <subcellularLocation>
        <location evidence="1 12">Cytoplasm</location>
    </subcellularLocation>
</comment>
<evidence type="ECO:0000256" key="12">
    <source>
        <dbReference type="HAMAP-Rule" id="MF_00111"/>
    </source>
</evidence>
<dbReference type="InterPro" id="IPR036968">
    <property type="entry name" value="Enolpyruvate_Tfrase_sf"/>
</dbReference>
<dbReference type="PANTHER" id="PTHR43783">
    <property type="entry name" value="UDP-N-ACETYLGLUCOSAMINE 1-CARBOXYVINYLTRANSFERASE"/>
    <property type="match status" value="1"/>
</dbReference>
<keyword evidence="5 12" id="KW-0808">Transferase</keyword>
<feature type="binding site" evidence="12">
    <location>
        <begin position="142"/>
        <end position="146"/>
    </location>
    <ligand>
        <name>UDP-N-acetyl-alpha-D-glucosamine</name>
        <dbReference type="ChEBI" id="CHEBI:57705"/>
    </ligand>
</feature>
<feature type="binding site" evidence="12">
    <location>
        <position position="328"/>
    </location>
    <ligand>
        <name>UDP-N-acetyl-alpha-D-glucosamine</name>
        <dbReference type="ChEBI" id="CHEBI:57705"/>
    </ligand>
</feature>
<comment type="function">
    <text evidence="12">Cell wall formation. Adds enolpyruvyl to UDP-N-acetylglucosamine.</text>
</comment>